<comment type="caution">
    <text evidence="2">The sequence shown here is derived from an EMBL/GenBank/DDBJ whole genome shotgun (WGS) entry which is preliminary data.</text>
</comment>
<dbReference type="RefSeq" id="WP_021198712.1">
    <property type="nucleotide sequence ID" value="NZ_ATAO01000079.1"/>
</dbReference>
<dbReference type="Proteomes" id="UP000016033">
    <property type="component" value="Unassembled WGS sequence"/>
</dbReference>
<keyword evidence="1" id="KW-1133">Transmembrane helix</keyword>
<dbReference type="AlphaFoldDB" id="T5KUJ8"/>
<protein>
    <submittedName>
        <fullName evidence="2">Uncharacterized protein</fullName>
    </submittedName>
</protein>
<keyword evidence="1" id="KW-0812">Transmembrane</keyword>
<gene>
    <name evidence="2" type="ORF">L687_12495</name>
</gene>
<reference evidence="2 3" key="1">
    <citation type="journal article" date="2013" name="Genome Announc.">
        <title>Whole-genome sequences of five oyster-associated bacteria show potential for crude oil hydrocarbon degradation.</title>
        <authorList>
            <person name="Chauhan A."/>
            <person name="Green S."/>
            <person name="Pathak A."/>
            <person name="Thomas J."/>
            <person name="Venkatramanan R."/>
        </authorList>
    </citation>
    <scope>NUCLEOTIDE SEQUENCE [LARGE SCALE GENOMIC DNA]</scope>
    <source>
        <strain evidence="2 3">MF109</strain>
    </source>
</reference>
<dbReference type="EMBL" id="ATAO01000079">
    <property type="protein sequence ID" value="EQM83432.1"/>
    <property type="molecule type" value="Genomic_DNA"/>
</dbReference>
<evidence type="ECO:0000313" key="3">
    <source>
        <dbReference type="Proteomes" id="UP000016033"/>
    </source>
</evidence>
<evidence type="ECO:0000313" key="2">
    <source>
        <dbReference type="EMBL" id="EQM83432.1"/>
    </source>
</evidence>
<accession>T5KUJ8</accession>
<proteinExistence type="predicted"/>
<sequence>MAEENLPERHMHRTVPSWVIVAVGVVATGAALIWSSGLRDDTGEALLDEPTAKVLVALLGAAATILGLVLQRAGDIRHQVKNSHGTNLRDDIDKLDARIRGVEETASHAVRAARKASDDTVQLREDVQAGRLETGEVRSDVRGLRKDIGRLTDAINNKEN</sequence>
<dbReference type="PATRIC" id="fig|1333857.3.peg.728"/>
<organism evidence="2 3">
    <name type="scientific">Microbacterium maritypicum MF109</name>
    <dbReference type="NCBI Taxonomy" id="1333857"/>
    <lineage>
        <taxon>Bacteria</taxon>
        <taxon>Bacillati</taxon>
        <taxon>Actinomycetota</taxon>
        <taxon>Actinomycetes</taxon>
        <taxon>Micrococcales</taxon>
        <taxon>Microbacteriaceae</taxon>
        <taxon>Microbacterium</taxon>
    </lineage>
</organism>
<keyword evidence="1" id="KW-0472">Membrane</keyword>
<name>T5KUJ8_MICMQ</name>
<feature type="transmembrane region" description="Helical" evidence="1">
    <location>
        <begin position="54"/>
        <end position="71"/>
    </location>
</feature>
<evidence type="ECO:0000256" key="1">
    <source>
        <dbReference type="SAM" id="Phobius"/>
    </source>
</evidence>
<feature type="transmembrane region" description="Helical" evidence="1">
    <location>
        <begin position="15"/>
        <end position="34"/>
    </location>
</feature>